<keyword evidence="1" id="KW-0862">Zinc</keyword>
<dbReference type="AlphaFoldDB" id="A0A2J6QY87"/>
<dbReference type="Gene3D" id="3.30.40.10">
    <property type="entry name" value="Zinc/RING finger domain, C3HC4 (zinc finger)"/>
    <property type="match status" value="1"/>
</dbReference>
<protein>
    <recommendedName>
        <fullName evidence="3">RING-type domain-containing protein</fullName>
    </recommendedName>
</protein>
<keyword evidence="1" id="KW-0863">Zinc-finger</keyword>
<feature type="region of interest" description="Disordered" evidence="2">
    <location>
        <begin position="647"/>
        <end position="738"/>
    </location>
</feature>
<dbReference type="InterPro" id="IPR013083">
    <property type="entry name" value="Znf_RING/FYVE/PHD"/>
</dbReference>
<dbReference type="STRING" id="1149755.A0A2J6QY87"/>
<keyword evidence="5" id="KW-1185">Reference proteome</keyword>
<evidence type="ECO:0000259" key="3">
    <source>
        <dbReference type="PROSITE" id="PS50089"/>
    </source>
</evidence>
<accession>A0A2J6QY87</accession>
<evidence type="ECO:0000313" key="4">
    <source>
        <dbReference type="EMBL" id="PMD31233.1"/>
    </source>
</evidence>
<dbReference type="GO" id="GO:0008270">
    <property type="term" value="F:zinc ion binding"/>
    <property type="evidence" value="ECO:0007669"/>
    <property type="project" value="UniProtKB-KW"/>
</dbReference>
<dbReference type="Proteomes" id="UP000235786">
    <property type="component" value="Unassembled WGS sequence"/>
</dbReference>
<proteinExistence type="predicted"/>
<sequence length="738" mass="86030">MNNDEIIRRMRNRIRRDILEERRDQGEELRKEVLEDLFREDLKNDREALRSDSPDSFKLPPMFTSYSMDGKRGYILEDLSTYARELVKIQQYYDIRQLIDDEEWLTDVTEGWGDDIINHDFNEGARLVHEIYENESFMYKHSDPRLWREIALASRFLDKIRVVRRLLDLRNRGLDMDSEPQPDGQNIEDRHLRIAWVLHRACIRALHYRSLSFGTRDFGFEQIKKILLLDTVFLAFEVNDHGFEPWDEQQNDDMFKFFVPMYAQVLTVLQNIGRDLMIERRTPANGVTYTYEQTVAYNIAPERFSPLLRSHFDPIGTQWRFYSDLWERSSNFETAHGAEHVEDHLINKRIVYGDERAQLIEALKDPDWIPANIADLPAISGDDLNPNGVSLILGKISEVNRLRQSYLVLRDWMKRRPWKQLYYVCDTKEGAGSEQIPHIAEFHDKLEALKVEYPMPPDEHIPTNRANMYSCLFPIHPLAITNLPDSMAGNACAICQDDFEESANQIIVVLHCNHILHYLCVRNYWDGTETRYGTKCPICRSRGKEMSLPDVAGIQVECLDVWDYERIHPLPAGVRGAEDLSIFSDTYKGLEGRNLNESYMYDLLVQDGYREKVNAEKTYVREPEVEMSVVRWARRKNNEQRRNLIAHLGQSVHSLDPGFKRPPKGRQGLNMAQRGPRVDPNFQPSAPIDSDSELERLEGQTADNENDDEEMEEDGDEEMGEDGDQEMGDGGEEMEVDP</sequence>
<evidence type="ECO:0000313" key="5">
    <source>
        <dbReference type="Proteomes" id="UP000235786"/>
    </source>
</evidence>
<dbReference type="EMBL" id="KZ613963">
    <property type="protein sequence ID" value="PMD31233.1"/>
    <property type="molecule type" value="Genomic_DNA"/>
</dbReference>
<dbReference type="InterPro" id="IPR001841">
    <property type="entry name" value="Znf_RING"/>
</dbReference>
<reference evidence="4 5" key="1">
    <citation type="submission" date="2016-04" db="EMBL/GenBank/DDBJ databases">
        <title>A degradative enzymes factory behind the ericoid mycorrhizal symbiosis.</title>
        <authorList>
            <consortium name="DOE Joint Genome Institute"/>
            <person name="Martino E."/>
            <person name="Morin E."/>
            <person name="Grelet G."/>
            <person name="Kuo A."/>
            <person name="Kohler A."/>
            <person name="Daghino S."/>
            <person name="Barry K."/>
            <person name="Choi C."/>
            <person name="Cichocki N."/>
            <person name="Clum A."/>
            <person name="Copeland A."/>
            <person name="Hainaut M."/>
            <person name="Haridas S."/>
            <person name="Labutti K."/>
            <person name="Lindquist E."/>
            <person name="Lipzen A."/>
            <person name="Khouja H.-R."/>
            <person name="Murat C."/>
            <person name="Ohm R."/>
            <person name="Olson A."/>
            <person name="Spatafora J."/>
            <person name="Veneault-Fourrey C."/>
            <person name="Henrissat B."/>
            <person name="Grigoriev I."/>
            <person name="Martin F."/>
            <person name="Perotto S."/>
        </authorList>
    </citation>
    <scope>NUCLEOTIDE SEQUENCE [LARGE SCALE GENOMIC DNA]</scope>
    <source>
        <strain evidence="4 5">F</strain>
    </source>
</reference>
<evidence type="ECO:0000256" key="2">
    <source>
        <dbReference type="SAM" id="MobiDB-lite"/>
    </source>
</evidence>
<name>A0A2J6QY87_HYAVF</name>
<dbReference type="SUPFAM" id="SSF57850">
    <property type="entry name" value="RING/U-box"/>
    <property type="match status" value="1"/>
</dbReference>
<feature type="compositionally biased region" description="Acidic residues" evidence="2">
    <location>
        <begin position="704"/>
        <end position="738"/>
    </location>
</feature>
<gene>
    <name evidence="4" type="ORF">L207DRAFT_519508</name>
</gene>
<dbReference type="PROSITE" id="PS50089">
    <property type="entry name" value="ZF_RING_2"/>
    <property type="match status" value="1"/>
</dbReference>
<dbReference type="SMART" id="SM00184">
    <property type="entry name" value="RING"/>
    <property type="match status" value="1"/>
</dbReference>
<dbReference type="OrthoDB" id="1681166at2759"/>
<dbReference type="Pfam" id="PF13639">
    <property type="entry name" value="zf-RING_2"/>
    <property type="match status" value="1"/>
</dbReference>
<dbReference type="CDD" id="cd16448">
    <property type="entry name" value="RING-H2"/>
    <property type="match status" value="1"/>
</dbReference>
<evidence type="ECO:0000256" key="1">
    <source>
        <dbReference type="PROSITE-ProRule" id="PRU00175"/>
    </source>
</evidence>
<keyword evidence="1" id="KW-0479">Metal-binding</keyword>
<organism evidence="4 5">
    <name type="scientific">Hyaloscypha variabilis (strain UAMH 11265 / GT02V1 / F)</name>
    <name type="common">Meliniomyces variabilis</name>
    <dbReference type="NCBI Taxonomy" id="1149755"/>
    <lineage>
        <taxon>Eukaryota</taxon>
        <taxon>Fungi</taxon>
        <taxon>Dikarya</taxon>
        <taxon>Ascomycota</taxon>
        <taxon>Pezizomycotina</taxon>
        <taxon>Leotiomycetes</taxon>
        <taxon>Helotiales</taxon>
        <taxon>Hyaloscyphaceae</taxon>
        <taxon>Hyaloscypha</taxon>
        <taxon>Hyaloscypha variabilis</taxon>
    </lineage>
</organism>
<feature type="domain" description="RING-type" evidence="3">
    <location>
        <begin position="492"/>
        <end position="540"/>
    </location>
</feature>